<dbReference type="RefSeq" id="WP_127691821.1">
    <property type="nucleotide sequence ID" value="NZ_RZUL01000007.1"/>
</dbReference>
<organism evidence="2 3">
    <name type="scientific">Sphingobium algorifonticola</name>
    <dbReference type="NCBI Taxonomy" id="2008318"/>
    <lineage>
        <taxon>Bacteria</taxon>
        <taxon>Pseudomonadati</taxon>
        <taxon>Pseudomonadota</taxon>
        <taxon>Alphaproteobacteria</taxon>
        <taxon>Sphingomonadales</taxon>
        <taxon>Sphingomonadaceae</taxon>
        <taxon>Sphingobium</taxon>
    </lineage>
</organism>
<comment type="caution">
    <text evidence="2">The sequence shown here is derived from an EMBL/GenBank/DDBJ whole genome shotgun (WGS) entry which is preliminary data.</text>
</comment>
<evidence type="ECO:0000313" key="3">
    <source>
        <dbReference type="Proteomes" id="UP000282977"/>
    </source>
</evidence>
<keyword evidence="3" id="KW-1185">Reference proteome</keyword>
<dbReference type="Pfam" id="PF07238">
    <property type="entry name" value="PilZ"/>
    <property type="match status" value="1"/>
</dbReference>
<dbReference type="AlphaFoldDB" id="A0A437J4A4"/>
<gene>
    <name evidence="2" type="ORF">ENE74_15575</name>
</gene>
<dbReference type="InterPro" id="IPR009875">
    <property type="entry name" value="PilZ_domain"/>
</dbReference>
<evidence type="ECO:0000313" key="2">
    <source>
        <dbReference type="EMBL" id="RVT39459.1"/>
    </source>
</evidence>
<dbReference type="Proteomes" id="UP000282977">
    <property type="component" value="Unassembled WGS sequence"/>
</dbReference>
<proteinExistence type="predicted"/>
<feature type="domain" description="PilZ" evidence="1">
    <location>
        <begin position="34"/>
        <end position="98"/>
    </location>
</feature>
<name>A0A437J4A4_9SPHN</name>
<sequence>MATSLNGFSVRSLIPRASREAAHCHAYFSGPTVPEFRSRIRNISASGMLIDCHAPLHRGDVLIALLPGIGETLCSVARLRNGVAGVRFETPISLTQFRAAVAEGRQAITQG</sequence>
<dbReference type="OrthoDB" id="7391081at2"/>
<reference evidence="2 3" key="1">
    <citation type="submission" date="2019-01" db="EMBL/GenBank/DDBJ databases">
        <authorList>
            <person name="Chen W.-M."/>
        </authorList>
    </citation>
    <scope>NUCLEOTIDE SEQUENCE [LARGE SCALE GENOMIC DNA]</scope>
    <source>
        <strain evidence="2 3">TLA-22</strain>
    </source>
</reference>
<accession>A0A437J4A4</accession>
<evidence type="ECO:0000259" key="1">
    <source>
        <dbReference type="Pfam" id="PF07238"/>
    </source>
</evidence>
<protein>
    <recommendedName>
        <fullName evidence="1">PilZ domain-containing protein</fullName>
    </recommendedName>
</protein>
<dbReference type="GO" id="GO:0035438">
    <property type="term" value="F:cyclic-di-GMP binding"/>
    <property type="evidence" value="ECO:0007669"/>
    <property type="project" value="InterPro"/>
</dbReference>
<dbReference type="EMBL" id="RZUL01000007">
    <property type="protein sequence ID" value="RVT39459.1"/>
    <property type="molecule type" value="Genomic_DNA"/>
</dbReference>